<feature type="transmembrane region" description="Helical" evidence="1">
    <location>
        <begin position="118"/>
        <end position="139"/>
    </location>
</feature>
<dbReference type="STRING" id="1799789.AX660_01695"/>
<sequence length="151" mass="16815">MPNTKQTTTEQTPQIAGWFKPVAIVLLIWNLLGLLAFIQHLMLTPEHIAALPVAEQALYQNNPLWITIAFACAVFGGVLGCLALVLKKAWAIPLLWLSLLGVLAQNFHSFFMSEVLEVYGVTALIMPTLVILISIYLCYLSHSAVKRQWLN</sequence>
<evidence type="ECO:0000313" key="3">
    <source>
        <dbReference type="Proteomes" id="UP000070299"/>
    </source>
</evidence>
<feature type="transmembrane region" description="Helical" evidence="1">
    <location>
        <begin position="93"/>
        <end position="112"/>
    </location>
</feature>
<dbReference type="RefSeq" id="WP_068381489.1">
    <property type="nucleotide sequence ID" value="NZ_LSNE01000015.1"/>
</dbReference>
<evidence type="ECO:0008006" key="4">
    <source>
        <dbReference type="Google" id="ProtNLM"/>
    </source>
</evidence>
<gene>
    <name evidence="2" type="ORF">AX660_01695</name>
</gene>
<keyword evidence="1" id="KW-0812">Transmembrane</keyword>
<evidence type="ECO:0000313" key="2">
    <source>
        <dbReference type="EMBL" id="KXI27125.1"/>
    </source>
</evidence>
<organism evidence="2 3">
    <name type="scientific">Paraglaciecola hydrolytica</name>
    <dbReference type="NCBI Taxonomy" id="1799789"/>
    <lineage>
        <taxon>Bacteria</taxon>
        <taxon>Pseudomonadati</taxon>
        <taxon>Pseudomonadota</taxon>
        <taxon>Gammaproteobacteria</taxon>
        <taxon>Alteromonadales</taxon>
        <taxon>Alteromonadaceae</taxon>
        <taxon>Paraglaciecola</taxon>
    </lineage>
</organism>
<feature type="transmembrane region" description="Helical" evidence="1">
    <location>
        <begin position="21"/>
        <end position="43"/>
    </location>
</feature>
<keyword evidence="1" id="KW-0472">Membrane</keyword>
<dbReference type="AlphaFoldDB" id="A0A148KLL1"/>
<name>A0A148KLL1_9ALTE</name>
<protein>
    <recommendedName>
        <fullName evidence="4">Sugar transporter</fullName>
    </recommendedName>
</protein>
<reference evidence="3" key="1">
    <citation type="submission" date="2016-02" db="EMBL/GenBank/DDBJ databases">
        <authorList>
            <person name="Schultz-Johansen M."/>
            <person name="Glaring M.A."/>
            <person name="Bech P.K."/>
            <person name="Stougaard P."/>
        </authorList>
    </citation>
    <scope>NUCLEOTIDE SEQUENCE [LARGE SCALE GENOMIC DNA]</scope>
    <source>
        <strain evidence="3">S66</strain>
    </source>
</reference>
<feature type="transmembrane region" description="Helical" evidence="1">
    <location>
        <begin position="63"/>
        <end position="86"/>
    </location>
</feature>
<keyword evidence="1" id="KW-1133">Transmembrane helix</keyword>
<proteinExistence type="predicted"/>
<accession>A0A148KLL1</accession>
<comment type="caution">
    <text evidence="2">The sequence shown here is derived from an EMBL/GenBank/DDBJ whole genome shotgun (WGS) entry which is preliminary data.</text>
</comment>
<dbReference type="EMBL" id="LSNE01000015">
    <property type="protein sequence ID" value="KXI27125.1"/>
    <property type="molecule type" value="Genomic_DNA"/>
</dbReference>
<evidence type="ECO:0000256" key="1">
    <source>
        <dbReference type="SAM" id="Phobius"/>
    </source>
</evidence>
<keyword evidence="3" id="KW-1185">Reference proteome</keyword>
<dbReference type="Proteomes" id="UP000070299">
    <property type="component" value="Unassembled WGS sequence"/>
</dbReference>